<evidence type="ECO:0000313" key="4">
    <source>
        <dbReference type="EMBL" id="KAJ1528465.1"/>
    </source>
</evidence>
<accession>A0AAV7XUC2</accession>
<sequence length="281" mass="32064">MPPPFGEGHRDVTFQCDSKTPCSPLFQVSKQISRLLHVAAFVVIFVHIVSAEKYQAPYFIHQCQRSDPDINQCLQFAANTLVRHFRSGIPELEVTEVEPIQIEEIHLALGSGPDGYRAIFRDVEAFGVSNMTVTGVRSNLNSMEFQFQFFIPHIRARAQYRSSGVLIMVQASGGGDYWGEYEGVRAKVYFKARKEEANDLTYLQVDDIKMDFSVKDIKMGIKSQQDNAIIEAALNLFINTNGQELLKEMKPSIKKHLLVTMRTFINNLFGRVPYEYWIIDE</sequence>
<gene>
    <name evidence="4" type="ORF">ONE63_006876</name>
</gene>
<comment type="caution">
    <text evidence="4">The sequence shown here is derived from an EMBL/GenBank/DDBJ whole genome shotgun (WGS) entry which is preliminary data.</text>
</comment>
<keyword evidence="1" id="KW-0732">Signal</keyword>
<dbReference type="InterPro" id="IPR010562">
    <property type="entry name" value="Haemolymph_juvenile_hormone-bd"/>
</dbReference>
<dbReference type="Pfam" id="PF06585">
    <property type="entry name" value="JHBP"/>
    <property type="match status" value="1"/>
</dbReference>
<dbReference type="GO" id="GO:0007623">
    <property type="term" value="P:circadian rhythm"/>
    <property type="evidence" value="ECO:0007669"/>
    <property type="project" value="UniProtKB-ARBA"/>
</dbReference>
<dbReference type="FunFam" id="3.15.10.30:FF:000001">
    <property type="entry name" value="Takeout-like protein 1"/>
    <property type="match status" value="1"/>
</dbReference>
<evidence type="ECO:0000256" key="2">
    <source>
        <dbReference type="ARBA" id="ARBA00023108"/>
    </source>
</evidence>
<dbReference type="Gene3D" id="3.15.10.30">
    <property type="entry name" value="Haemolymph juvenile hormone binding protein"/>
    <property type="match status" value="1"/>
</dbReference>
<dbReference type="SMART" id="SM00700">
    <property type="entry name" value="JHBP"/>
    <property type="match status" value="1"/>
</dbReference>
<evidence type="ECO:0000256" key="1">
    <source>
        <dbReference type="ARBA" id="ARBA00022729"/>
    </source>
</evidence>
<comment type="similarity">
    <text evidence="3">Belongs to the TO family.</text>
</comment>
<proteinExistence type="inferred from homology"/>
<dbReference type="InterPro" id="IPR038606">
    <property type="entry name" value="To_sf"/>
</dbReference>
<dbReference type="AlphaFoldDB" id="A0AAV7XUC2"/>
<protein>
    <recommendedName>
        <fullName evidence="6">Protein takeout-like</fullName>
    </recommendedName>
</protein>
<evidence type="ECO:0000256" key="3">
    <source>
        <dbReference type="ARBA" id="ARBA00060902"/>
    </source>
</evidence>
<keyword evidence="2" id="KW-0090">Biological rhythms</keyword>
<dbReference type="PANTHER" id="PTHR11008">
    <property type="entry name" value="PROTEIN TAKEOUT-LIKE PROTEIN"/>
    <property type="match status" value="1"/>
</dbReference>
<dbReference type="EMBL" id="JAPTSV010000004">
    <property type="protein sequence ID" value="KAJ1528465.1"/>
    <property type="molecule type" value="Genomic_DNA"/>
</dbReference>
<evidence type="ECO:0008006" key="6">
    <source>
        <dbReference type="Google" id="ProtNLM"/>
    </source>
</evidence>
<organism evidence="4 5">
    <name type="scientific">Megalurothrips usitatus</name>
    <name type="common">bean blossom thrips</name>
    <dbReference type="NCBI Taxonomy" id="439358"/>
    <lineage>
        <taxon>Eukaryota</taxon>
        <taxon>Metazoa</taxon>
        <taxon>Ecdysozoa</taxon>
        <taxon>Arthropoda</taxon>
        <taxon>Hexapoda</taxon>
        <taxon>Insecta</taxon>
        <taxon>Pterygota</taxon>
        <taxon>Neoptera</taxon>
        <taxon>Paraneoptera</taxon>
        <taxon>Thysanoptera</taxon>
        <taxon>Terebrantia</taxon>
        <taxon>Thripoidea</taxon>
        <taxon>Thripidae</taxon>
        <taxon>Megalurothrips</taxon>
    </lineage>
</organism>
<dbReference type="PANTHER" id="PTHR11008:SF31">
    <property type="entry name" value="PROTEIN TAKEOUT-LIKE PROTEIN"/>
    <property type="match status" value="1"/>
</dbReference>
<dbReference type="GO" id="GO:0005615">
    <property type="term" value="C:extracellular space"/>
    <property type="evidence" value="ECO:0007669"/>
    <property type="project" value="TreeGrafter"/>
</dbReference>
<reference evidence="4" key="1">
    <citation type="submission" date="2022-12" db="EMBL/GenBank/DDBJ databases">
        <title>Chromosome-level genome assembly of the bean flower thrips Megalurothrips usitatus.</title>
        <authorList>
            <person name="Ma L."/>
            <person name="Liu Q."/>
            <person name="Li H."/>
            <person name="Cai W."/>
        </authorList>
    </citation>
    <scope>NUCLEOTIDE SEQUENCE</scope>
    <source>
        <strain evidence="4">Cailab_2022a</strain>
    </source>
</reference>
<name>A0AAV7XUC2_9NEOP</name>
<evidence type="ECO:0000313" key="5">
    <source>
        <dbReference type="Proteomes" id="UP001075354"/>
    </source>
</evidence>
<keyword evidence="5" id="KW-1185">Reference proteome</keyword>
<dbReference type="Proteomes" id="UP001075354">
    <property type="component" value="Chromosome 4"/>
</dbReference>